<dbReference type="RefSeq" id="WP_013760548.1">
    <property type="nucleotide sequence ID" value="NC_015501.1"/>
</dbReference>
<gene>
    <name evidence="1" type="ordered locus">Poras_1162</name>
</gene>
<dbReference type="Proteomes" id="UP000006545">
    <property type="component" value="Chromosome"/>
</dbReference>
<evidence type="ECO:0000313" key="1">
    <source>
        <dbReference type="EMBL" id="AEE13104.1"/>
    </source>
</evidence>
<reference evidence="2" key="1">
    <citation type="submission" date="2011-04" db="EMBL/GenBank/DDBJ databases">
        <title>The complete genome of Porphyromonas asaccharolytica DSM 20707.</title>
        <authorList>
            <person name="Lucas S."/>
            <person name="Han J."/>
            <person name="Lapidus A."/>
            <person name="Bruce D."/>
            <person name="Goodwin L."/>
            <person name="Pitluck S."/>
            <person name="Peters L."/>
            <person name="Kyrpides N."/>
            <person name="Mavromatis K."/>
            <person name="Ivanova N."/>
            <person name="Ovchinnikova G."/>
            <person name="Pagani I."/>
            <person name="Lu M."/>
            <person name="Detter J.C."/>
            <person name="Tapia R."/>
            <person name="Han C."/>
            <person name="Land M."/>
            <person name="Hauser L."/>
            <person name="Markowitz V."/>
            <person name="Cheng J.-F."/>
            <person name="Hugenholtz P."/>
            <person name="Woyke T."/>
            <person name="Wu D."/>
            <person name="Gronow S."/>
            <person name="Wellnitz S."/>
            <person name="Brambilla E."/>
            <person name="Klenk H.-P."/>
            <person name="Eisen J.A."/>
        </authorList>
    </citation>
    <scope>NUCLEOTIDE SEQUENCE [LARGE SCALE GENOMIC DNA]</scope>
    <source>
        <strain evidence="2">ATCC 25260 / DSM 20707 / VPI 4198</strain>
    </source>
</reference>
<dbReference type="eggNOG" id="COG3637">
    <property type="taxonomic scope" value="Bacteria"/>
</dbReference>
<accession>F4KLF6</accession>
<evidence type="ECO:0008006" key="3">
    <source>
        <dbReference type="Google" id="ProtNLM"/>
    </source>
</evidence>
<evidence type="ECO:0000313" key="2">
    <source>
        <dbReference type="Proteomes" id="UP000006545"/>
    </source>
</evidence>
<dbReference type="SUPFAM" id="SSF56925">
    <property type="entry name" value="OMPA-like"/>
    <property type="match status" value="1"/>
</dbReference>
<keyword evidence="2" id="KW-1185">Reference proteome</keyword>
<organism evidence="1 2">
    <name type="scientific">Porphyromonas asaccharolytica (strain ATCC 25260 / DSM 20707 / BCRC 10618 / CCUG 7834 / JCM 6326 / LMG 13178 / VPI 4198 / B440)</name>
    <name type="common">Bacteroides asaccharolyticus</name>
    <dbReference type="NCBI Taxonomy" id="879243"/>
    <lineage>
        <taxon>Bacteria</taxon>
        <taxon>Pseudomonadati</taxon>
        <taxon>Bacteroidota</taxon>
        <taxon>Bacteroidia</taxon>
        <taxon>Bacteroidales</taxon>
        <taxon>Porphyromonadaceae</taxon>
        <taxon>Porphyromonas</taxon>
    </lineage>
</organism>
<dbReference type="OrthoDB" id="654178at2"/>
<name>F4KLF6_PORAD</name>
<protein>
    <recommendedName>
        <fullName evidence="3">DUF6089 domain-containing protein</fullName>
    </recommendedName>
</protein>
<dbReference type="STRING" id="879243.Poras_1162"/>
<dbReference type="EMBL" id="CP002689">
    <property type="protein sequence ID" value="AEE13104.1"/>
    <property type="molecule type" value="Genomic_DNA"/>
</dbReference>
<dbReference type="HOGENOM" id="CLU_071588_2_0_10"/>
<dbReference type="KEGG" id="pah:Poras_1162"/>
<dbReference type="AlphaFoldDB" id="F4KLF6"/>
<proteinExistence type="predicted"/>
<sequence length="244" mass="27036">MQLTLRQPLLITLMLCAVTLTAQEYRYEMGGSVGAASYLGNANRRIPFVPIGGTGGAVFRYNHNFRLAFSGELGYSFLPFDCRYAQTDYPQAREADQATRGASHLLALNGWVEYNFAHYSDKFRYLQTRSLVPYIGAGLSVGTSLAAHKMAFLPGAGIKTGIKYKLRNRLNLIAALQGIYYLSSHLDTPTEQSGWLNNPYGMPVDWIKGGDATIGLIVSITYEFGKRSEPCHGSDSYPNWQIPK</sequence>
<dbReference type="InterPro" id="IPR011250">
    <property type="entry name" value="OMP/PagP_B-barrel"/>
</dbReference>